<dbReference type="PANTHER" id="PTHR42831">
    <property type="entry name" value="FE-S PROTEIN MATURATION AUXILIARY FACTOR YITW"/>
    <property type="match status" value="1"/>
</dbReference>
<dbReference type="EMBL" id="LT629710">
    <property type="protein sequence ID" value="SDO91757.1"/>
    <property type="molecule type" value="Genomic_DNA"/>
</dbReference>
<dbReference type="Proteomes" id="UP000198741">
    <property type="component" value="Chromosome I"/>
</dbReference>
<name>A0A1H0NG81_9ACTN</name>
<evidence type="ECO:0000259" key="1">
    <source>
        <dbReference type="Pfam" id="PF01883"/>
    </source>
</evidence>
<dbReference type="OrthoDB" id="3684942at2"/>
<feature type="domain" description="PaaD zinc beta ribbon" evidence="2">
    <location>
        <begin position="132"/>
        <end position="173"/>
    </location>
</feature>
<feature type="domain" description="MIP18 family-like" evidence="1">
    <location>
        <begin position="21"/>
        <end position="71"/>
    </location>
</feature>
<dbReference type="STRING" id="1090615.SAMN04515671_2352"/>
<accession>A0A1H0NG81</accession>
<dbReference type="InterPro" id="IPR011883">
    <property type="entry name" value="PaaD-like"/>
</dbReference>
<evidence type="ECO:0000313" key="3">
    <source>
        <dbReference type="EMBL" id="SDO91757.1"/>
    </source>
</evidence>
<gene>
    <name evidence="3" type="ORF">SAMN04515671_2352</name>
</gene>
<evidence type="ECO:0000259" key="2">
    <source>
        <dbReference type="Pfam" id="PF23451"/>
    </source>
</evidence>
<protein>
    <submittedName>
        <fullName evidence="3">Ring-1,2-phenylacetyl-CoA epoxidase subunit PaaD</fullName>
    </submittedName>
</protein>
<dbReference type="NCBIfam" id="TIGR02159">
    <property type="entry name" value="PA_CoA_Oxy4"/>
    <property type="match status" value="1"/>
</dbReference>
<dbReference type="InterPro" id="IPR002744">
    <property type="entry name" value="MIP18-like"/>
</dbReference>
<dbReference type="PANTHER" id="PTHR42831:SF3">
    <property type="entry name" value="1,2-PHENYLACETYL-COA EPOXIDASE, SUBUNIT D-RELATED"/>
    <property type="match status" value="1"/>
</dbReference>
<dbReference type="RefSeq" id="WP_090476105.1">
    <property type="nucleotide sequence ID" value="NZ_LT629710.1"/>
</dbReference>
<dbReference type="InterPro" id="IPR052339">
    <property type="entry name" value="Fe-S_Maturation_MIP18"/>
</dbReference>
<keyword evidence="4" id="KW-1185">Reference proteome</keyword>
<dbReference type="InterPro" id="IPR056572">
    <property type="entry name" value="Zn_ribbon_PaaD"/>
</dbReference>
<proteinExistence type="predicted"/>
<dbReference type="Pfam" id="PF01883">
    <property type="entry name" value="FeS_assembly_P"/>
    <property type="match status" value="1"/>
</dbReference>
<dbReference type="SUPFAM" id="SSF117916">
    <property type="entry name" value="Fe-S cluster assembly (FSCA) domain-like"/>
    <property type="match status" value="1"/>
</dbReference>
<organism evidence="3 4">
    <name type="scientific">Nakamurella panacisegetis</name>
    <dbReference type="NCBI Taxonomy" id="1090615"/>
    <lineage>
        <taxon>Bacteria</taxon>
        <taxon>Bacillati</taxon>
        <taxon>Actinomycetota</taxon>
        <taxon>Actinomycetes</taxon>
        <taxon>Nakamurellales</taxon>
        <taxon>Nakamurellaceae</taxon>
        <taxon>Nakamurella</taxon>
    </lineage>
</organism>
<reference evidence="3 4" key="1">
    <citation type="submission" date="2016-10" db="EMBL/GenBank/DDBJ databases">
        <authorList>
            <person name="de Groot N.N."/>
        </authorList>
    </citation>
    <scope>NUCLEOTIDE SEQUENCE [LARGE SCALE GENOMIC DNA]</scope>
    <source>
        <strain evidence="4">P4-7,KCTC 19426,CECT 7604</strain>
    </source>
</reference>
<dbReference type="AlphaFoldDB" id="A0A1H0NG81"/>
<sequence>MVITTTNPNSVRRERAWAVAARVPDPELPMVTLADLGILRDVRVDAAGVTVTITPTYSGCPAMREISHDLQLRLAQAGFDDIKIRTELSPPWSSDWITPDGRAKLSAAGIAPPNAAGSRPGGPIPLTLAPIARDVACPRCGSRRTEETSAFSATACKALYRCRDCAEPFEYVKEI</sequence>
<evidence type="ECO:0000313" key="4">
    <source>
        <dbReference type="Proteomes" id="UP000198741"/>
    </source>
</evidence>
<dbReference type="Gene3D" id="3.30.300.130">
    <property type="entry name" value="Fe-S cluster assembly (FSCA)"/>
    <property type="match status" value="1"/>
</dbReference>
<dbReference type="InterPro" id="IPR034904">
    <property type="entry name" value="FSCA_dom_sf"/>
</dbReference>
<dbReference type="Pfam" id="PF23451">
    <property type="entry name" value="Zn_ribbon_PaaD"/>
    <property type="match status" value="1"/>
</dbReference>